<dbReference type="Pfam" id="PF13923">
    <property type="entry name" value="zf-C3HC4_2"/>
    <property type="match status" value="1"/>
</dbReference>
<dbReference type="InterPro" id="IPR001870">
    <property type="entry name" value="B30.2/SPRY"/>
</dbReference>
<dbReference type="GeneTree" id="ENSGT01040000240385"/>
<dbReference type="RefSeq" id="XP_026183532.1">
    <property type="nucleotide sequence ID" value="XM_026327747.2"/>
</dbReference>
<keyword evidence="7" id="KW-0175">Coiled coil</keyword>
<dbReference type="Pfam" id="PF00622">
    <property type="entry name" value="SPRY"/>
    <property type="match status" value="1"/>
</dbReference>
<feature type="coiled-coil region" evidence="7">
    <location>
        <begin position="252"/>
        <end position="290"/>
    </location>
</feature>
<keyword evidence="2" id="KW-0479">Metal-binding</keyword>
<keyword evidence="1" id="KW-0399">Innate immunity</keyword>
<evidence type="ECO:0000256" key="4">
    <source>
        <dbReference type="ARBA" id="ARBA00022833"/>
    </source>
</evidence>
<dbReference type="InterPro" id="IPR058030">
    <property type="entry name" value="TRIM8/14/16/25/29/45/65_CC"/>
</dbReference>
<reference evidence="10" key="1">
    <citation type="submission" date="2025-08" db="UniProtKB">
        <authorList>
            <consortium name="Ensembl"/>
        </authorList>
    </citation>
    <scope>IDENTIFICATION</scope>
</reference>
<dbReference type="SMART" id="SM00449">
    <property type="entry name" value="SPRY"/>
    <property type="match status" value="1"/>
</dbReference>
<dbReference type="Gene3D" id="3.30.160.60">
    <property type="entry name" value="Classic Zinc Finger"/>
    <property type="match status" value="1"/>
</dbReference>
<dbReference type="InterPro" id="IPR051051">
    <property type="entry name" value="E3_ubiq-ligase_TRIM/RNF"/>
</dbReference>
<dbReference type="InterPro" id="IPR001841">
    <property type="entry name" value="Znf_RING"/>
</dbReference>
<dbReference type="Pfam" id="PF25600">
    <property type="entry name" value="TRIM_CC"/>
    <property type="match status" value="1"/>
</dbReference>
<dbReference type="InterPro" id="IPR013320">
    <property type="entry name" value="ConA-like_dom_sf"/>
</dbReference>
<sequence>MASGPTSFSETRSLDKDQHLTCSICMDIFVDPVTTICGHTFCKKCLHFNLMYNDRSCPLCKTILTRIPDVNIVLRDIIQQQKKKNDDVYTGKDGEVACDICTGEKLKAKKSCLVCLTSYCSTHLENHYSTKRLEGHKLVAPVKNLDERACLKHGRPLELFSRRQQRCICVRCLDERPEELVAIEDEQDMKKAKLENTKMDLQEKIKKRETKMDEIKASLNSCKDHLDNEWWDIEAVFTAVIAIVEEAQANILQPLKDRRQVLEKDAKSLEEELKAAIKKLKETISELDKISTCEDHILFLQNYPSLEDVDGRDCSEMELDTSLCFGTMRKTTSIMMEQIQLQLEKLTSIELKRVPKFTEDVKLDPATAHKRLVVSDDGKEVKDGGEDQGVDDTPERFDMFCSVLGLNRLTSGKFYWEVEVSNKTGWDLGVARGDANRKGKISLHPYNDYWVIVHYEDDKYTAVTKSPVRLYLKEKPEKVGVFVDYEEGLISFYDVTAQSHIYSFTKCSFRDALLPYFNPHVKQEEKNANPLIISAVDEEMMCDEQGKAGSL</sequence>
<dbReference type="SUPFAM" id="SSF57845">
    <property type="entry name" value="B-box zinc-binding domain"/>
    <property type="match status" value="1"/>
</dbReference>
<dbReference type="InParanoid" id="A0A7N8WVX6"/>
<feature type="domain" description="B30.2/SPRY" evidence="9">
    <location>
        <begin position="341"/>
        <end position="535"/>
    </location>
</feature>
<dbReference type="InterPro" id="IPR017907">
    <property type="entry name" value="Znf_RING_CS"/>
</dbReference>
<organism evidence="10 11">
    <name type="scientific">Mastacembelus armatus</name>
    <name type="common">zig-zag eel</name>
    <dbReference type="NCBI Taxonomy" id="205130"/>
    <lineage>
        <taxon>Eukaryota</taxon>
        <taxon>Metazoa</taxon>
        <taxon>Chordata</taxon>
        <taxon>Craniata</taxon>
        <taxon>Vertebrata</taxon>
        <taxon>Euteleostomi</taxon>
        <taxon>Actinopterygii</taxon>
        <taxon>Neopterygii</taxon>
        <taxon>Teleostei</taxon>
        <taxon>Neoteleostei</taxon>
        <taxon>Acanthomorphata</taxon>
        <taxon>Anabantaria</taxon>
        <taxon>Synbranchiformes</taxon>
        <taxon>Mastacembelidae</taxon>
        <taxon>Mastacembelus</taxon>
    </lineage>
</organism>
<dbReference type="PROSITE" id="PS00518">
    <property type="entry name" value="ZF_RING_1"/>
    <property type="match status" value="1"/>
</dbReference>
<evidence type="ECO:0000256" key="5">
    <source>
        <dbReference type="ARBA" id="ARBA00022859"/>
    </source>
</evidence>
<keyword evidence="5" id="KW-0391">Immunity</keyword>
<dbReference type="OrthoDB" id="6270329at2759"/>
<keyword evidence="3 6" id="KW-0863">Zinc-finger</keyword>
<dbReference type="SUPFAM" id="SSF49899">
    <property type="entry name" value="Concanavalin A-like lectins/glucanases"/>
    <property type="match status" value="1"/>
</dbReference>
<dbReference type="InterPro" id="IPR003879">
    <property type="entry name" value="Butyrophylin_SPRY"/>
</dbReference>
<dbReference type="GO" id="GO:0005737">
    <property type="term" value="C:cytoplasm"/>
    <property type="evidence" value="ECO:0007669"/>
    <property type="project" value="UniProtKB-ARBA"/>
</dbReference>
<dbReference type="PROSITE" id="PS50188">
    <property type="entry name" value="B302_SPRY"/>
    <property type="match status" value="1"/>
</dbReference>
<dbReference type="Gene3D" id="3.30.40.10">
    <property type="entry name" value="Zinc/RING finger domain, C3HC4 (zinc finger)"/>
    <property type="match status" value="1"/>
</dbReference>
<evidence type="ECO:0000256" key="2">
    <source>
        <dbReference type="ARBA" id="ARBA00022723"/>
    </source>
</evidence>
<dbReference type="InterPro" id="IPR003877">
    <property type="entry name" value="SPRY_dom"/>
</dbReference>
<dbReference type="Ensembl" id="ENSMAMT00000038370.1">
    <property type="protein sequence ID" value="ENSMAMP00000040217.1"/>
    <property type="gene ID" value="ENSMAMG00000025856.1"/>
</dbReference>
<evidence type="ECO:0000256" key="3">
    <source>
        <dbReference type="ARBA" id="ARBA00022771"/>
    </source>
</evidence>
<dbReference type="PANTHER" id="PTHR25465:SF49">
    <property type="entry name" value="BLOODTHIRSTY-RELATED GENE FAMILY, MEMBER 1-RELATED"/>
    <property type="match status" value="1"/>
</dbReference>
<dbReference type="GeneID" id="113142650"/>
<proteinExistence type="predicted"/>
<evidence type="ECO:0000259" key="9">
    <source>
        <dbReference type="PROSITE" id="PS50188"/>
    </source>
</evidence>
<dbReference type="Gene3D" id="4.10.830.40">
    <property type="match status" value="1"/>
</dbReference>
<feature type="coiled-coil region" evidence="7">
    <location>
        <begin position="184"/>
        <end position="218"/>
    </location>
</feature>
<dbReference type="SMART" id="SM00184">
    <property type="entry name" value="RING"/>
    <property type="match status" value="1"/>
</dbReference>
<dbReference type="FunFam" id="2.60.120.920:FF:000004">
    <property type="entry name" value="Butyrophilin subfamily 1 member A1"/>
    <property type="match status" value="1"/>
</dbReference>
<evidence type="ECO:0000256" key="7">
    <source>
        <dbReference type="SAM" id="Coils"/>
    </source>
</evidence>
<dbReference type="AlphaFoldDB" id="A0A7N8WVX6"/>
<evidence type="ECO:0000256" key="1">
    <source>
        <dbReference type="ARBA" id="ARBA00022588"/>
    </source>
</evidence>
<reference evidence="10" key="2">
    <citation type="submission" date="2025-09" db="UniProtKB">
        <authorList>
            <consortium name="Ensembl"/>
        </authorList>
    </citation>
    <scope>IDENTIFICATION</scope>
</reference>
<keyword evidence="4" id="KW-0862">Zinc</keyword>
<dbReference type="PRINTS" id="PR01407">
    <property type="entry name" value="BUTYPHLNCDUF"/>
</dbReference>
<dbReference type="SUPFAM" id="SSF57850">
    <property type="entry name" value="RING/U-box"/>
    <property type="match status" value="1"/>
</dbReference>
<name>A0A7N8WVX6_9TELE</name>
<evidence type="ECO:0000259" key="8">
    <source>
        <dbReference type="PROSITE" id="PS50089"/>
    </source>
</evidence>
<dbReference type="PANTHER" id="PTHR25465">
    <property type="entry name" value="B-BOX DOMAIN CONTAINING"/>
    <property type="match status" value="1"/>
</dbReference>
<dbReference type="InterPro" id="IPR043136">
    <property type="entry name" value="B30.2/SPRY_sf"/>
</dbReference>
<accession>A0A7N8WVX6</accession>
<evidence type="ECO:0000256" key="6">
    <source>
        <dbReference type="PROSITE-ProRule" id="PRU00175"/>
    </source>
</evidence>
<dbReference type="GO" id="GO:0008270">
    <property type="term" value="F:zinc ion binding"/>
    <property type="evidence" value="ECO:0007669"/>
    <property type="project" value="UniProtKB-KW"/>
</dbReference>
<feature type="domain" description="RING-type" evidence="8">
    <location>
        <begin position="22"/>
        <end position="61"/>
    </location>
</feature>
<dbReference type="SMART" id="SM00589">
    <property type="entry name" value="PRY"/>
    <property type="match status" value="1"/>
</dbReference>
<dbReference type="Pfam" id="PF13765">
    <property type="entry name" value="PRY"/>
    <property type="match status" value="1"/>
</dbReference>
<dbReference type="PROSITE" id="PS50089">
    <property type="entry name" value="ZF_RING_2"/>
    <property type="match status" value="1"/>
</dbReference>
<dbReference type="GO" id="GO:0045087">
    <property type="term" value="P:innate immune response"/>
    <property type="evidence" value="ECO:0007669"/>
    <property type="project" value="UniProtKB-KW"/>
</dbReference>
<evidence type="ECO:0000313" key="11">
    <source>
        <dbReference type="Proteomes" id="UP000261640"/>
    </source>
</evidence>
<dbReference type="Gene3D" id="2.60.120.920">
    <property type="match status" value="1"/>
</dbReference>
<dbReference type="InterPro" id="IPR006574">
    <property type="entry name" value="PRY"/>
</dbReference>
<protein>
    <submittedName>
        <fullName evidence="10">E3 ubiquitin-protein ligase TRIM39-like</fullName>
    </submittedName>
</protein>
<dbReference type="Proteomes" id="UP000261640">
    <property type="component" value="Unplaced"/>
</dbReference>
<dbReference type="CDD" id="cd13733">
    <property type="entry name" value="SPRY_PRY_C-I_1"/>
    <property type="match status" value="1"/>
</dbReference>
<evidence type="ECO:0000313" key="10">
    <source>
        <dbReference type="Ensembl" id="ENSMAMP00000040217.1"/>
    </source>
</evidence>
<keyword evidence="11" id="KW-1185">Reference proteome</keyword>
<dbReference type="InterPro" id="IPR013083">
    <property type="entry name" value="Znf_RING/FYVE/PHD"/>
</dbReference>